<comment type="caution">
    <text evidence="1">The sequence shown here is derived from an EMBL/GenBank/DDBJ whole genome shotgun (WGS) entry which is preliminary data.</text>
</comment>
<proteinExistence type="predicted"/>
<keyword evidence="2" id="KW-1185">Reference proteome</keyword>
<reference evidence="1 2" key="1">
    <citation type="submission" date="2021-06" db="EMBL/GenBank/DDBJ databases">
        <title>Caerostris darwini draft genome.</title>
        <authorList>
            <person name="Kono N."/>
            <person name="Arakawa K."/>
        </authorList>
    </citation>
    <scope>NUCLEOTIDE SEQUENCE [LARGE SCALE GENOMIC DNA]</scope>
</reference>
<dbReference type="EMBL" id="BPLQ01014423">
    <property type="protein sequence ID" value="GIY79577.1"/>
    <property type="molecule type" value="Genomic_DNA"/>
</dbReference>
<dbReference type="AlphaFoldDB" id="A0AAV4WAD2"/>
<organism evidence="1 2">
    <name type="scientific">Caerostris darwini</name>
    <dbReference type="NCBI Taxonomy" id="1538125"/>
    <lineage>
        <taxon>Eukaryota</taxon>
        <taxon>Metazoa</taxon>
        <taxon>Ecdysozoa</taxon>
        <taxon>Arthropoda</taxon>
        <taxon>Chelicerata</taxon>
        <taxon>Arachnida</taxon>
        <taxon>Araneae</taxon>
        <taxon>Araneomorphae</taxon>
        <taxon>Entelegynae</taxon>
        <taxon>Araneoidea</taxon>
        <taxon>Araneidae</taxon>
        <taxon>Caerostris</taxon>
    </lineage>
</organism>
<accession>A0AAV4WAD2</accession>
<gene>
    <name evidence="1" type="ORF">CDAR_614171</name>
</gene>
<sequence length="96" mass="10909">MSSNYKVLQRGVDGIQQTFESELTIFTKRTSVFWVGRLDSERDRKLSVFVIGSHGPLVKRIREEKGGCWIFGVLVARCTALLMDLSNVVAYLTRRA</sequence>
<name>A0AAV4WAD2_9ARAC</name>
<protein>
    <submittedName>
        <fullName evidence="1">Uncharacterized protein</fullName>
    </submittedName>
</protein>
<evidence type="ECO:0000313" key="1">
    <source>
        <dbReference type="EMBL" id="GIY79577.1"/>
    </source>
</evidence>
<evidence type="ECO:0000313" key="2">
    <source>
        <dbReference type="Proteomes" id="UP001054837"/>
    </source>
</evidence>
<dbReference type="Proteomes" id="UP001054837">
    <property type="component" value="Unassembled WGS sequence"/>
</dbReference>